<dbReference type="SUPFAM" id="SSF56801">
    <property type="entry name" value="Acetyl-CoA synthetase-like"/>
    <property type="match status" value="1"/>
</dbReference>
<evidence type="ECO:0000259" key="12">
    <source>
        <dbReference type="Pfam" id="PF00501"/>
    </source>
</evidence>
<keyword evidence="4" id="KW-0276">Fatty acid metabolism</keyword>
<keyword evidence="11" id="KW-0472">Membrane</keyword>
<evidence type="ECO:0000256" key="6">
    <source>
        <dbReference type="ARBA" id="ARBA00026121"/>
    </source>
</evidence>
<dbReference type="Pfam" id="PF13193">
    <property type="entry name" value="AMP-binding_C"/>
    <property type="match status" value="1"/>
</dbReference>
<dbReference type="Pfam" id="PF00501">
    <property type="entry name" value="AMP-binding"/>
    <property type="match status" value="1"/>
</dbReference>
<feature type="compositionally biased region" description="Polar residues" evidence="10">
    <location>
        <begin position="20"/>
        <end position="46"/>
    </location>
</feature>
<dbReference type="PANTHER" id="PTHR43107">
    <property type="entry name" value="LONG-CHAIN FATTY ACID TRANSPORT PROTEIN"/>
    <property type="match status" value="1"/>
</dbReference>
<evidence type="ECO:0000256" key="3">
    <source>
        <dbReference type="ARBA" id="ARBA00022741"/>
    </source>
</evidence>
<dbReference type="FunFam" id="3.30.300.30:FF:000002">
    <property type="entry name" value="Long-chain fatty acid transport protein 1"/>
    <property type="match status" value="1"/>
</dbReference>
<dbReference type="InterPro" id="IPR042099">
    <property type="entry name" value="ANL_N_sf"/>
</dbReference>
<evidence type="ECO:0000256" key="5">
    <source>
        <dbReference type="ARBA" id="ARBA00022840"/>
    </source>
</evidence>
<comment type="similarity">
    <text evidence="1">Belongs to the ATP-dependent AMP-binding enzyme family.</text>
</comment>
<evidence type="ECO:0000256" key="1">
    <source>
        <dbReference type="ARBA" id="ARBA00006432"/>
    </source>
</evidence>
<keyword evidence="5" id="KW-0067">ATP-binding</keyword>
<dbReference type="PROSITE" id="PS00455">
    <property type="entry name" value="AMP_BINDING"/>
    <property type="match status" value="1"/>
</dbReference>
<evidence type="ECO:0000259" key="13">
    <source>
        <dbReference type="Pfam" id="PF13193"/>
    </source>
</evidence>
<dbReference type="InterPro" id="IPR000873">
    <property type="entry name" value="AMP-dep_synth/lig_dom"/>
</dbReference>
<dbReference type="EMBL" id="JBICBT010000419">
    <property type="protein sequence ID" value="KAL3114335.1"/>
    <property type="molecule type" value="Genomic_DNA"/>
</dbReference>
<evidence type="ECO:0000313" key="14">
    <source>
        <dbReference type="EMBL" id="KAL3114335.1"/>
    </source>
</evidence>
<organism evidence="14 15">
    <name type="scientific">Heterodera trifolii</name>
    <dbReference type="NCBI Taxonomy" id="157864"/>
    <lineage>
        <taxon>Eukaryota</taxon>
        <taxon>Metazoa</taxon>
        <taxon>Ecdysozoa</taxon>
        <taxon>Nematoda</taxon>
        <taxon>Chromadorea</taxon>
        <taxon>Rhabditida</taxon>
        <taxon>Tylenchina</taxon>
        <taxon>Tylenchomorpha</taxon>
        <taxon>Tylenchoidea</taxon>
        <taxon>Heteroderidae</taxon>
        <taxon>Heteroderinae</taxon>
        <taxon>Heterodera</taxon>
    </lineage>
</organism>
<evidence type="ECO:0000313" key="15">
    <source>
        <dbReference type="Proteomes" id="UP001620626"/>
    </source>
</evidence>
<dbReference type="GO" id="GO:0005524">
    <property type="term" value="F:ATP binding"/>
    <property type="evidence" value="ECO:0007669"/>
    <property type="project" value="UniProtKB-KW"/>
</dbReference>
<dbReference type="EC" id="6.2.1.3" evidence="6"/>
<comment type="catalytic activity">
    <reaction evidence="9">
        <text>tetracosanoate + ATP + CoA = tetracosanoyl-CoA + AMP + diphosphate</text>
        <dbReference type="Rhea" id="RHEA:33639"/>
        <dbReference type="ChEBI" id="CHEBI:30616"/>
        <dbReference type="ChEBI" id="CHEBI:31014"/>
        <dbReference type="ChEBI" id="CHEBI:33019"/>
        <dbReference type="ChEBI" id="CHEBI:57287"/>
        <dbReference type="ChEBI" id="CHEBI:65052"/>
        <dbReference type="ChEBI" id="CHEBI:456215"/>
    </reaction>
    <physiologicalReaction direction="left-to-right" evidence="9">
        <dbReference type="Rhea" id="RHEA:33640"/>
    </physiologicalReaction>
</comment>
<dbReference type="InterPro" id="IPR020845">
    <property type="entry name" value="AMP-binding_CS"/>
</dbReference>
<dbReference type="PANTHER" id="PTHR43107:SF15">
    <property type="entry name" value="FATTY ACID TRANSPORT PROTEIN 3, ISOFORM A"/>
    <property type="match status" value="1"/>
</dbReference>
<feature type="domain" description="AMP-binding enzyme C-terminal" evidence="13">
    <location>
        <begin position="659"/>
        <end position="737"/>
    </location>
</feature>
<feature type="region of interest" description="Disordered" evidence="10">
    <location>
        <begin position="1"/>
        <end position="70"/>
    </location>
</feature>
<evidence type="ECO:0000256" key="2">
    <source>
        <dbReference type="ARBA" id="ARBA00022598"/>
    </source>
</evidence>
<gene>
    <name evidence="14" type="ORF">niasHT_011736</name>
</gene>
<dbReference type="Gene3D" id="3.40.50.12780">
    <property type="entry name" value="N-terminal domain of ligase-like"/>
    <property type="match status" value="1"/>
</dbReference>
<dbReference type="InterPro" id="IPR025110">
    <property type="entry name" value="AMP-bd_C"/>
</dbReference>
<accession>A0ABD2LGJ4</accession>
<comment type="caution">
    <text evidence="14">The sequence shown here is derived from an EMBL/GenBank/DDBJ whole genome shotgun (WGS) entry which is preliminary data.</text>
</comment>
<keyword evidence="11" id="KW-1133">Transmembrane helix</keyword>
<evidence type="ECO:0000256" key="10">
    <source>
        <dbReference type="SAM" id="MobiDB-lite"/>
    </source>
</evidence>
<dbReference type="InterPro" id="IPR045851">
    <property type="entry name" value="AMP-bd_C_sf"/>
</dbReference>
<comment type="catalytic activity">
    <reaction evidence="7">
        <text>a very long-chain fatty acid + ATP + CoA = a very long-chain fatty acyl-CoA + AMP + diphosphate</text>
        <dbReference type="Rhea" id="RHEA:54536"/>
        <dbReference type="ChEBI" id="CHEBI:30616"/>
        <dbReference type="ChEBI" id="CHEBI:33019"/>
        <dbReference type="ChEBI" id="CHEBI:57287"/>
        <dbReference type="ChEBI" id="CHEBI:58950"/>
        <dbReference type="ChEBI" id="CHEBI:138261"/>
        <dbReference type="ChEBI" id="CHEBI:456215"/>
    </reaction>
    <physiologicalReaction direction="left-to-right" evidence="7">
        <dbReference type="Rhea" id="RHEA:54537"/>
    </physiologicalReaction>
</comment>
<dbReference type="Gene3D" id="3.30.300.30">
    <property type="match status" value="1"/>
</dbReference>
<evidence type="ECO:0000256" key="9">
    <source>
        <dbReference type="ARBA" id="ARBA00048666"/>
    </source>
</evidence>
<feature type="transmembrane region" description="Helical" evidence="11">
    <location>
        <begin position="86"/>
        <end position="117"/>
    </location>
</feature>
<dbReference type="Proteomes" id="UP001620626">
    <property type="component" value="Unassembled WGS sequence"/>
</dbReference>
<evidence type="ECO:0000256" key="8">
    <source>
        <dbReference type="ARBA" id="ARBA00041297"/>
    </source>
</evidence>
<sequence>MAKTAEFYDDNDNNSKSSKGNAQLKSDHPTQQANGTTATTKGTQSKGADEKAPLHPNSSDDSNASPSAGGSSISDFVAQLPPAPPLLVHIAVSFLLIAATFVGLFNCAVAFGLYFVFRAVASDFGRSALYTLPRDFKGTFLFFQLKWLLWHAFSSGAPIHAHLLRTVRRHQNKQCVVEVESGRMLTFAQFNAHANAYAHLFSKSFNFGEGDVLALYMENGINFFAAWLGLSKLGIVTAWINNNLKGDPLGHSIRVADCKAILTTPTLLPVIRRAIAQGHLDANLPLFLVSSTPPPEGSSDIGTRVVVAELAPPATATEAENGETTEPAVRQEHVLEDTAEEPKKPKGLTIQSILCYIYTSGTTGAPKAAIIRHYRYYLMSIGCGNAFGIVPSDRLYLTLPMYHSAGGILGTSQVVFKGCTACIRTKFSASNFWKDCIRFECTVSQYIGEICRYLLAQPPSPIDRKHPIRKVYFILTQNLKEFHSSINKTFLSFWLLTGNGLRPQIWRAFVQRFGIAKIGEFYGSTEGNSNLLNLDNRPGSCGFIPIYNSLHGFFPLLLLKVDPKTGQLMRDKRGFCIKSVPGETGELVGAIRNDPLLRFEGYVNEGDTQKKLIRNCQSAGDQVFSTGDVLHWDHLGYLYFKDRCGDTYRWRGENVSTTEVEGVLQPLVAILDATVYGVEVPGREGRAGMIALTLVEDTDVEAFIDQLSARLVDQLALYAVPVFMRICDQVDRTGTFKLKKTVLQQEGYDLKRCAVGNRLFYWEAGRKRYEPLTAEMQSRIDDGTYSKI</sequence>
<name>A0ABD2LGJ4_9BILA</name>
<feature type="compositionally biased region" description="Low complexity" evidence="10">
    <location>
        <begin position="56"/>
        <end position="70"/>
    </location>
</feature>
<keyword evidence="15" id="KW-1185">Reference proteome</keyword>
<evidence type="ECO:0000256" key="11">
    <source>
        <dbReference type="SAM" id="Phobius"/>
    </source>
</evidence>
<proteinExistence type="inferred from homology"/>
<dbReference type="AlphaFoldDB" id="A0ABD2LGJ4"/>
<keyword evidence="11" id="KW-0812">Transmembrane</keyword>
<feature type="domain" description="AMP-dependent synthetase/ligase" evidence="12">
    <location>
        <begin position="165"/>
        <end position="587"/>
    </location>
</feature>
<keyword evidence="2" id="KW-0436">Ligase</keyword>
<evidence type="ECO:0000256" key="4">
    <source>
        <dbReference type="ARBA" id="ARBA00022832"/>
    </source>
</evidence>
<evidence type="ECO:0000256" key="7">
    <source>
        <dbReference type="ARBA" id="ARBA00036527"/>
    </source>
</evidence>
<reference evidence="14 15" key="1">
    <citation type="submission" date="2024-10" db="EMBL/GenBank/DDBJ databases">
        <authorList>
            <person name="Kim D."/>
        </authorList>
    </citation>
    <scope>NUCLEOTIDE SEQUENCE [LARGE SCALE GENOMIC DNA]</scope>
    <source>
        <strain evidence="14">BH-2024</strain>
    </source>
</reference>
<protein>
    <recommendedName>
        <fullName evidence="6">long-chain-fatty-acid--CoA ligase</fullName>
        <ecNumber evidence="6">6.2.1.3</ecNumber>
    </recommendedName>
    <alternativeName>
        <fullName evidence="8">Long-chain-fatty-acid--CoA ligase</fullName>
    </alternativeName>
</protein>
<keyword evidence="3" id="KW-0547">Nucleotide-binding</keyword>
<keyword evidence="4" id="KW-0443">Lipid metabolism</keyword>
<dbReference type="GO" id="GO:0004467">
    <property type="term" value="F:long-chain fatty acid-CoA ligase activity"/>
    <property type="evidence" value="ECO:0007669"/>
    <property type="project" value="UniProtKB-EC"/>
</dbReference>